<accession>A0A2P4ZTH2</accession>
<dbReference type="RefSeq" id="XP_024406026.1">
    <property type="nucleotide sequence ID" value="XM_024549188.1"/>
</dbReference>
<organism evidence="1 2">
    <name type="scientific">Trichoderma gamsii</name>
    <dbReference type="NCBI Taxonomy" id="398673"/>
    <lineage>
        <taxon>Eukaryota</taxon>
        <taxon>Fungi</taxon>
        <taxon>Dikarya</taxon>
        <taxon>Ascomycota</taxon>
        <taxon>Pezizomycotina</taxon>
        <taxon>Sordariomycetes</taxon>
        <taxon>Hypocreomycetidae</taxon>
        <taxon>Hypocreales</taxon>
        <taxon>Hypocreaceae</taxon>
        <taxon>Trichoderma</taxon>
    </lineage>
</organism>
<name>A0A2P4ZTH2_9HYPO</name>
<dbReference type="GO" id="GO:0001682">
    <property type="term" value="P:tRNA 5'-leader removal"/>
    <property type="evidence" value="ECO:0007669"/>
    <property type="project" value="InterPro"/>
</dbReference>
<dbReference type="InterPro" id="IPR013893">
    <property type="entry name" value="RNase_P_Rpp40"/>
</dbReference>
<comment type="caution">
    <text evidence="1">The sequence shown here is derived from an EMBL/GenBank/DDBJ whole genome shotgun (WGS) entry which is preliminary data.</text>
</comment>
<protein>
    <submittedName>
        <fullName evidence="1">Ribonuclease P 40kDa subunit</fullName>
    </submittedName>
</protein>
<dbReference type="Proteomes" id="UP000054821">
    <property type="component" value="Unassembled WGS sequence"/>
</dbReference>
<sequence>MLHQAPSIYQAPTCFVTYGTMGHVDPKQVPSKGKPWTAISELDFIHKVDLIIPQDIYDVVVQKMAERESPSYYRVTMSLGQILETKFLTQYIKLGNLMMLSEGKTAMGQLFTLREGILNIYLDRETYERAGLEGKPHGIKGDRGSKPRWKVSYNLREESMVHGRKKFDRLGYACKNVLNQPMKWLVCNASSSDLNIDLLESFGATKIISAPRLATDTGINQTSLRIPSTILAQGDRESLEYSATEMYEWLSLVRLESPRIVTGDAIDPYLSRYSPPEADSSTAQTQVFLVRV</sequence>
<dbReference type="GO" id="GO:0000447">
    <property type="term" value="P:endonucleolytic cleavage in ITS1 to separate SSU-rRNA from 5.8S rRNA and LSU-rRNA from tricistronic rRNA transcript (SSU-rRNA, 5.8S rRNA, LSU-rRNA)"/>
    <property type="evidence" value="ECO:0007669"/>
    <property type="project" value="TreeGrafter"/>
</dbReference>
<dbReference type="AlphaFoldDB" id="A0A2P4ZTH2"/>
<proteinExistence type="predicted"/>
<evidence type="ECO:0000313" key="2">
    <source>
        <dbReference type="Proteomes" id="UP000054821"/>
    </source>
</evidence>
<dbReference type="GO" id="GO:0000172">
    <property type="term" value="C:ribonuclease MRP complex"/>
    <property type="evidence" value="ECO:0007669"/>
    <property type="project" value="TreeGrafter"/>
</dbReference>
<evidence type="ECO:0000313" key="1">
    <source>
        <dbReference type="EMBL" id="PON27587.1"/>
    </source>
</evidence>
<keyword evidence="2" id="KW-1185">Reference proteome</keyword>
<dbReference type="Pfam" id="PF08584">
    <property type="entry name" value="Ribonuc_P_40"/>
    <property type="match status" value="1"/>
</dbReference>
<reference evidence="1 2" key="1">
    <citation type="journal article" date="2016" name="Genome Announc.">
        <title>Draft Whole-Genome Sequence of Trichoderma gamsii T6085, a Promising Biocontrol Agent of Fusarium Head Blight on Wheat.</title>
        <authorList>
            <person name="Baroncelli R."/>
            <person name="Zapparata A."/>
            <person name="Piaggeschi G."/>
            <person name="Sarrocco S."/>
            <person name="Vannacci G."/>
        </authorList>
    </citation>
    <scope>NUCLEOTIDE SEQUENCE [LARGE SCALE GENOMIC DNA]</scope>
    <source>
        <strain evidence="1 2">T6085</strain>
    </source>
</reference>
<dbReference type="EMBL" id="JPDN02000009">
    <property type="protein sequence ID" value="PON27587.1"/>
    <property type="molecule type" value="Genomic_DNA"/>
</dbReference>
<dbReference type="PANTHER" id="PTHR15396:SF1">
    <property type="entry name" value="RIBONUCLEASE P PROTEIN SUBUNIT P40"/>
    <property type="match status" value="1"/>
</dbReference>
<dbReference type="GeneID" id="29981403"/>
<dbReference type="PANTHER" id="PTHR15396">
    <property type="entry name" value="RIBONUCLEASE P PROTEIN SUBUNIT P40"/>
    <property type="match status" value="1"/>
</dbReference>
<gene>
    <name evidence="1" type="ORF">TGAM01_v203354</name>
</gene>
<dbReference type="GO" id="GO:0030681">
    <property type="term" value="C:multimeric ribonuclease P complex"/>
    <property type="evidence" value="ECO:0007669"/>
    <property type="project" value="TreeGrafter"/>
</dbReference>
<dbReference type="STRING" id="398673.A0A2P4ZTH2"/>
<dbReference type="GO" id="GO:0004526">
    <property type="term" value="F:ribonuclease P activity"/>
    <property type="evidence" value="ECO:0007669"/>
    <property type="project" value="TreeGrafter"/>
</dbReference>
<dbReference type="GO" id="GO:0000171">
    <property type="term" value="F:ribonuclease MRP activity"/>
    <property type="evidence" value="ECO:0007669"/>
    <property type="project" value="TreeGrafter"/>
</dbReference>